<accession>A0A7R9Y6T4</accession>
<evidence type="ECO:0000256" key="4">
    <source>
        <dbReference type="ARBA" id="ARBA00022679"/>
    </source>
</evidence>
<name>A0A7R9Y6T4_9VIRI</name>
<sequence>MMRNDRGSRDHAASKRRIDEVVRVLGELTGDSSKEFATDVRHHMKSMPERYRSDMMADRAGDVLMHMNLLRSVRESDGKLPAFNVRRVVMGAGAAGGADEDGSGHSGGIAIESPEPGTPQLAEPGSLGRPTFGSYTDISSLVKSPSDDLSELMAEQERAQRFEITFADRDRPRRLHLMSRCLGEVGLDICEAHAFSTNDRYLLNVFIASPFDDVDAGDAPTENSITAALEEEIRNVDWVIGRVLTAAQKAQMDGVRSLEAGAAAMALNGGDGRGSLDNGDDHHAEIDMSKLVKGQLIASGTFGRLHRGTYRGKEVAIKYLKAQELNETQMAEFKGEVAIMKQVHHPNVLRLVGAKTDPPEMCIVTEFMPGGSISTFRRQSKFSKGVPLGLYVKICLDIARGMQYLHQHNITHRDIKGANLLVAEDGAVRVADFGVARVIDMGGTMTAETGTYRWMAPEIISHQAYDVRCDVYSFAVVMWELWTGKVPYSTLTPMQAAVGVVQRGLRPQIPADMPQELAAIMVACWAQKPEARPLFDNVLQQLEAFNARVAAERTGTNEAKTAAAPVQLSGESAAVPRVAGSVGEPAAKPKKAGVLGGLKRMFSGKESK</sequence>
<dbReference type="EC" id="2.7.11.1" evidence="2"/>
<evidence type="ECO:0000256" key="3">
    <source>
        <dbReference type="ARBA" id="ARBA00022527"/>
    </source>
</evidence>
<protein>
    <recommendedName>
        <fullName evidence="2">non-specific serine/threonine protein kinase</fullName>
        <ecNumber evidence="2">2.7.11.1</ecNumber>
    </recommendedName>
</protein>
<feature type="region of interest" description="Disordered" evidence="10">
    <location>
        <begin position="94"/>
        <end position="124"/>
    </location>
</feature>
<evidence type="ECO:0000313" key="12">
    <source>
        <dbReference type="EMBL" id="CAD8247892.1"/>
    </source>
</evidence>
<dbReference type="EMBL" id="HBDZ01013564">
    <property type="protein sequence ID" value="CAD8247892.1"/>
    <property type="molecule type" value="Transcribed_RNA"/>
</dbReference>
<dbReference type="Gene3D" id="3.30.200.20">
    <property type="entry name" value="Phosphorylase Kinase, domain 1"/>
    <property type="match status" value="1"/>
</dbReference>
<keyword evidence="6" id="KW-0418">Kinase</keyword>
<dbReference type="InterPro" id="IPR000719">
    <property type="entry name" value="Prot_kinase_dom"/>
</dbReference>
<comment type="similarity">
    <text evidence="1">Belongs to the protein kinase superfamily. TKL Ser/Thr protein kinase family. RAF subfamily.</text>
</comment>
<keyword evidence="3" id="KW-0723">Serine/threonine-protein kinase</keyword>
<evidence type="ECO:0000259" key="11">
    <source>
        <dbReference type="PROSITE" id="PS50011"/>
    </source>
</evidence>
<feature type="domain" description="Protein kinase" evidence="11">
    <location>
        <begin position="291"/>
        <end position="545"/>
    </location>
</feature>
<dbReference type="PANTHER" id="PTHR44329:SF261">
    <property type="entry name" value="ZINC FINGER CONTAINING PROTEIN KINASE-RELATED"/>
    <property type="match status" value="1"/>
</dbReference>
<keyword evidence="7" id="KW-0067">ATP-binding</keyword>
<evidence type="ECO:0000256" key="6">
    <source>
        <dbReference type="ARBA" id="ARBA00022777"/>
    </source>
</evidence>
<evidence type="ECO:0000256" key="1">
    <source>
        <dbReference type="ARBA" id="ARBA00010507"/>
    </source>
</evidence>
<dbReference type="InterPro" id="IPR011009">
    <property type="entry name" value="Kinase-like_dom_sf"/>
</dbReference>
<dbReference type="PROSITE" id="PS50011">
    <property type="entry name" value="PROTEIN_KINASE_DOM"/>
    <property type="match status" value="1"/>
</dbReference>
<keyword evidence="4" id="KW-0808">Transferase</keyword>
<evidence type="ECO:0000256" key="9">
    <source>
        <dbReference type="ARBA" id="ARBA00048679"/>
    </source>
</evidence>
<dbReference type="AlphaFoldDB" id="A0A7R9Y6T4"/>
<dbReference type="Pfam" id="PF07714">
    <property type="entry name" value="PK_Tyr_Ser-Thr"/>
    <property type="match status" value="1"/>
</dbReference>
<comment type="catalytic activity">
    <reaction evidence="8">
        <text>L-threonyl-[protein] + ATP = O-phospho-L-threonyl-[protein] + ADP + H(+)</text>
        <dbReference type="Rhea" id="RHEA:46608"/>
        <dbReference type="Rhea" id="RHEA-COMP:11060"/>
        <dbReference type="Rhea" id="RHEA-COMP:11605"/>
        <dbReference type="ChEBI" id="CHEBI:15378"/>
        <dbReference type="ChEBI" id="CHEBI:30013"/>
        <dbReference type="ChEBI" id="CHEBI:30616"/>
        <dbReference type="ChEBI" id="CHEBI:61977"/>
        <dbReference type="ChEBI" id="CHEBI:456216"/>
        <dbReference type="EC" id="2.7.11.1"/>
    </reaction>
</comment>
<dbReference type="InterPro" id="IPR008271">
    <property type="entry name" value="Ser/Thr_kinase_AS"/>
</dbReference>
<dbReference type="FunFam" id="3.30.200.20:FF:000060">
    <property type="entry name" value="Serine/threonine-protein kinase isoform 1"/>
    <property type="match status" value="1"/>
</dbReference>
<dbReference type="GO" id="GO:0004674">
    <property type="term" value="F:protein serine/threonine kinase activity"/>
    <property type="evidence" value="ECO:0007669"/>
    <property type="project" value="UniProtKB-KW"/>
</dbReference>
<dbReference type="PANTHER" id="PTHR44329">
    <property type="entry name" value="SERINE/THREONINE-PROTEIN KINASE TNNI3K-RELATED"/>
    <property type="match status" value="1"/>
</dbReference>
<keyword evidence="5" id="KW-0547">Nucleotide-binding</keyword>
<evidence type="ECO:0000256" key="7">
    <source>
        <dbReference type="ARBA" id="ARBA00022840"/>
    </source>
</evidence>
<evidence type="ECO:0000256" key="10">
    <source>
        <dbReference type="SAM" id="MobiDB-lite"/>
    </source>
</evidence>
<dbReference type="Gene3D" id="1.10.510.10">
    <property type="entry name" value="Transferase(Phosphotransferase) domain 1"/>
    <property type="match status" value="1"/>
</dbReference>
<evidence type="ECO:0000256" key="2">
    <source>
        <dbReference type="ARBA" id="ARBA00012513"/>
    </source>
</evidence>
<gene>
    <name evidence="12" type="ORF">PCOL08062_LOCUS10381</name>
</gene>
<proteinExistence type="inferred from homology"/>
<evidence type="ECO:0000256" key="8">
    <source>
        <dbReference type="ARBA" id="ARBA00047899"/>
    </source>
</evidence>
<dbReference type="SMART" id="SM00220">
    <property type="entry name" value="S_TKc"/>
    <property type="match status" value="1"/>
</dbReference>
<dbReference type="SUPFAM" id="SSF56112">
    <property type="entry name" value="Protein kinase-like (PK-like)"/>
    <property type="match status" value="1"/>
</dbReference>
<dbReference type="CDD" id="cd13999">
    <property type="entry name" value="STKc_MAP3K-like"/>
    <property type="match status" value="1"/>
</dbReference>
<dbReference type="PRINTS" id="PR00109">
    <property type="entry name" value="TYRKINASE"/>
</dbReference>
<evidence type="ECO:0000256" key="5">
    <source>
        <dbReference type="ARBA" id="ARBA00022741"/>
    </source>
</evidence>
<dbReference type="PROSITE" id="PS00108">
    <property type="entry name" value="PROTEIN_KINASE_ST"/>
    <property type="match status" value="1"/>
</dbReference>
<comment type="catalytic activity">
    <reaction evidence="9">
        <text>L-seryl-[protein] + ATP = O-phospho-L-seryl-[protein] + ADP + H(+)</text>
        <dbReference type="Rhea" id="RHEA:17989"/>
        <dbReference type="Rhea" id="RHEA-COMP:9863"/>
        <dbReference type="Rhea" id="RHEA-COMP:11604"/>
        <dbReference type="ChEBI" id="CHEBI:15378"/>
        <dbReference type="ChEBI" id="CHEBI:29999"/>
        <dbReference type="ChEBI" id="CHEBI:30616"/>
        <dbReference type="ChEBI" id="CHEBI:83421"/>
        <dbReference type="ChEBI" id="CHEBI:456216"/>
        <dbReference type="EC" id="2.7.11.1"/>
    </reaction>
</comment>
<reference evidence="12" key="1">
    <citation type="submission" date="2021-01" db="EMBL/GenBank/DDBJ databases">
        <authorList>
            <person name="Corre E."/>
            <person name="Pelletier E."/>
            <person name="Niang G."/>
            <person name="Scheremetjew M."/>
            <person name="Finn R."/>
            <person name="Kale V."/>
            <person name="Holt S."/>
            <person name="Cochrane G."/>
            <person name="Meng A."/>
            <person name="Brown T."/>
            <person name="Cohen L."/>
        </authorList>
    </citation>
    <scope>NUCLEOTIDE SEQUENCE</scope>
    <source>
        <strain evidence="12">CCMP1413</strain>
    </source>
</reference>
<dbReference type="GO" id="GO:0005524">
    <property type="term" value="F:ATP binding"/>
    <property type="evidence" value="ECO:0007669"/>
    <property type="project" value="UniProtKB-KW"/>
</dbReference>
<organism evidence="12">
    <name type="scientific">Prasinoderma coloniale</name>
    <dbReference type="NCBI Taxonomy" id="156133"/>
    <lineage>
        <taxon>Eukaryota</taxon>
        <taxon>Viridiplantae</taxon>
        <taxon>Prasinodermophyta</taxon>
        <taxon>Prasinodermophyceae</taxon>
        <taxon>Prasinodermales</taxon>
        <taxon>Prasinodermaceae</taxon>
        <taxon>Prasinoderma</taxon>
    </lineage>
</organism>
<dbReference type="InterPro" id="IPR051681">
    <property type="entry name" value="Ser/Thr_Kinases-Pseudokinases"/>
</dbReference>
<dbReference type="InterPro" id="IPR001245">
    <property type="entry name" value="Ser-Thr/Tyr_kinase_cat_dom"/>
</dbReference>